<gene>
    <name evidence="2" type="ORF">FVP77_04985</name>
</gene>
<name>A0A5C8I4L7_9MICO</name>
<dbReference type="RefSeq" id="WP_147893519.1">
    <property type="nucleotide sequence ID" value="NZ_BAAANR010000001.1"/>
</dbReference>
<organism evidence="2 3">
    <name type="scientific">Microbacterium hatanonis</name>
    <dbReference type="NCBI Taxonomy" id="404366"/>
    <lineage>
        <taxon>Bacteria</taxon>
        <taxon>Bacillati</taxon>
        <taxon>Actinomycetota</taxon>
        <taxon>Actinomycetes</taxon>
        <taxon>Micrococcales</taxon>
        <taxon>Microbacteriaceae</taxon>
        <taxon>Microbacterium</taxon>
    </lineage>
</organism>
<evidence type="ECO:0000313" key="3">
    <source>
        <dbReference type="Proteomes" id="UP000321034"/>
    </source>
</evidence>
<keyword evidence="3" id="KW-1185">Reference proteome</keyword>
<dbReference type="AlphaFoldDB" id="A0A5C8I4L7"/>
<feature type="region of interest" description="Disordered" evidence="1">
    <location>
        <begin position="1"/>
        <end position="76"/>
    </location>
</feature>
<evidence type="ECO:0000256" key="1">
    <source>
        <dbReference type="SAM" id="MobiDB-lite"/>
    </source>
</evidence>
<sequence length="76" mass="7784">MSDSSSIRPSSDGDVTQADLEHLAGGELENLPPAPDGTPDEGGQPDPDEVFTAPEGSGPYADRDAVTDERTGSAEV</sequence>
<dbReference type="EMBL" id="VRSV01000001">
    <property type="protein sequence ID" value="TXK12813.1"/>
    <property type="molecule type" value="Genomic_DNA"/>
</dbReference>
<dbReference type="OrthoDB" id="9884039at2"/>
<dbReference type="Proteomes" id="UP000321034">
    <property type="component" value="Unassembled WGS sequence"/>
</dbReference>
<accession>A0A5C8I4L7</accession>
<reference evidence="2 3" key="1">
    <citation type="submission" date="2019-08" db="EMBL/GenBank/DDBJ databases">
        <authorList>
            <person name="Dong K."/>
        </authorList>
    </citation>
    <scope>NUCLEOTIDE SEQUENCE [LARGE SCALE GENOMIC DNA]</scope>
    <source>
        <strain evidence="2 3">JCM14558</strain>
    </source>
</reference>
<protein>
    <submittedName>
        <fullName evidence="2">Uncharacterized protein</fullName>
    </submittedName>
</protein>
<feature type="compositionally biased region" description="Basic and acidic residues" evidence="1">
    <location>
        <begin position="61"/>
        <end position="76"/>
    </location>
</feature>
<proteinExistence type="predicted"/>
<evidence type="ECO:0000313" key="2">
    <source>
        <dbReference type="EMBL" id="TXK12813.1"/>
    </source>
</evidence>
<feature type="compositionally biased region" description="Low complexity" evidence="1">
    <location>
        <begin position="1"/>
        <end position="14"/>
    </location>
</feature>
<comment type="caution">
    <text evidence="2">The sequence shown here is derived from an EMBL/GenBank/DDBJ whole genome shotgun (WGS) entry which is preliminary data.</text>
</comment>